<dbReference type="Pfam" id="PF03810">
    <property type="entry name" value="IBN_N"/>
    <property type="match status" value="1"/>
</dbReference>
<gene>
    <name evidence="3" type="ORF">QVD17_17835</name>
</gene>
<dbReference type="InterPro" id="IPR051345">
    <property type="entry name" value="Importin_beta-like_NTR"/>
</dbReference>
<dbReference type="GO" id="GO:0005737">
    <property type="term" value="C:cytoplasm"/>
    <property type="evidence" value="ECO:0007669"/>
    <property type="project" value="TreeGrafter"/>
</dbReference>
<dbReference type="PANTHER" id="PTHR12363">
    <property type="entry name" value="TRANSPORTIN 3 AND IMPORTIN 13"/>
    <property type="match status" value="1"/>
</dbReference>
<evidence type="ECO:0000313" key="4">
    <source>
        <dbReference type="Proteomes" id="UP001229421"/>
    </source>
</evidence>
<dbReference type="Pfam" id="PF24139">
    <property type="entry name" value="TPR_TNPO3_IPO13_4th"/>
    <property type="match status" value="1"/>
</dbReference>
<dbReference type="Proteomes" id="UP001229421">
    <property type="component" value="Unassembled WGS sequence"/>
</dbReference>
<dbReference type="InterPro" id="IPR058537">
    <property type="entry name" value="TPR_TNPO3_IPO13_4th"/>
</dbReference>
<proteinExistence type="predicted"/>
<dbReference type="GO" id="GO:0031267">
    <property type="term" value="F:small GTPase binding"/>
    <property type="evidence" value="ECO:0007669"/>
    <property type="project" value="InterPro"/>
</dbReference>
<feature type="domain" description="Importin N-terminal" evidence="1">
    <location>
        <begin position="26"/>
        <end position="89"/>
    </location>
</feature>
<evidence type="ECO:0000259" key="1">
    <source>
        <dbReference type="Pfam" id="PF03810"/>
    </source>
</evidence>
<dbReference type="InterPro" id="IPR016024">
    <property type="entry name" value="ARM-type_fold"/>
</dbReference>
<accession>A0AAD8NVJ8</accession>
<dbReference type="SUPFAM" id="SSF48371">
    <property type="entry name" value="ARM repeat"/>
    <property type="match status" value="1"/>
</dbReference>
<protein>
    <submittedName>
        <fullName evidence="3">Uncharacterized protein</fullName>
    </submittedName>
</protein>
<reference evidence="3" key="1">
    <citation type="journal article" date="2023" name="bioRxiv">
        <title>Improved chromosome-level genome assembly for marigold (Tagetes erecta).</title>
        <authorList>
            <person name="Jiang F."/>
            <person name="Yuan L."/>
            <person name="Wang S."/>
            <person name="Wang H."/>
            <person name="Xu D."/>
            <person name="Wang A."/>
            <person name="Fan W."/>
        </authorList>
    </citation>
    <scope>NUCLEOTIDE SEQUENCE</scope>
    <source>
        <strain evidence="3">WSJ</strain>
        <tissue evidence="3">Leaf</tissue>
    </source>
</reference>
<feature type="domain" description="Exportin-1/Importin-beta-like" evidence="2">
    <location>
        <begin position="103"/>
        <end position="238"/>
    </location>
</feature>
<dbReference type="InterPro" id="IPR013598">
    <property type="entry name" value="Exportin-1/Importin-b-like"/>
</dbReference>
<keyword evidence="4" id="KW-1185">Reference proteome</keyword>
<organism evidence="3 4">
    <name type="scientific">Tagetes erecta</name>
    <name type="common">African marigold</name>
    <dbReference type="NCBI Taxonomy" id="13708"/>
    <lineage>
        <taxon>Eukaryota</taxon>
        <taxon>Viridiplantae</taxon>
        <taxon>Streptophyta</taxon>
        <taxon>Embryophyta</taxon>
        <taxon>Tracheophyta</taxon>
        <taxon>Spermatophyta</taxon>
        <taxon>Magnoliopsida</taxon>
        <taxon>eudicotyledons</taxon>
        <taxon>Gunneridae</taxon>
        <taxon>Pentapetalae</taxon>
        <taxon>asterids</taxon>
        <taxon>campanulids</taxon>
        <taxon>Asterales</taxon>
        <taxon>Asteraceae</taxon>
        <taxon>Asteroideae</taxon>
        <taxon>Heliantheae alliance</taxon>
        <taxon>Tageteae</taxon>
        <taxon>Tagetes</taxon>
    </lineage>
</organism>
<evidence type="ECO:0000259" key="2">
    <source>
        <dbReference type="Pfam" id="PF08389"/>
    </source>
</evidence>
<dbReference type="InterPro" id="IPR001494">
    <property type="entry name" value="Importin-beta_N"/>
</dbReference>
<dbReference type="GO" id="GO:0006606">
    <property type="term" value="P:protein import into nucleus"/>
    <property type="evidence" value="ECO:0007669"/>
    <property type="project" value="TreeGrafter"/>
</dbReference>
<dbReference type="AlphaFoldDB" id="A0AAD8NVJ8"/>
<name>A0AAD8NVJ8_TARER</name>
<evidence type="ECO:0000313" key="3">
    <source>
        <dbReference type="EMBL" id="KAK1422552.1"/>
    </source>
</evidence>
<dbReference type="Pfam" id="PF24138">
    <property type="entry name" value="TPR_TNPO3_IPO13_2nd"/>
    <property type="match status" value="1"/>
</dbReference>
<comment type="caution">
    <text evidence="3">The sequence shown here is derived from an EMBL/GenBank/DDBJ whole genome shotgun (WGS) entry which is preliminary data.</text>
</comment>
<dbReference type="EMBL" id="JAUHHV010000005">
    <property type="protein sequence ID" value="KAK1422552.1"/>
    <property type="molecule type" value="Genomic_DNA"/>
</dbReference>
<dbReference type="InterPro" id="IPR057941">
    <property type="entry name" value="TPR_TNPO3_IPO13_2nd"/>
</dbReference>
<sequence length="991" mass="109687">MELQREVAEAVHVLNHDTESCNRVSANQWLLHFQQTDAAWEVATSILTSSTSTSLELYFFAAQLLKRKIQNEGHCLHPEAKESLVNALLLAAKTFALAASSSQLLTQICLSLSTLILHAPDPIDKLFYTLQNLQPHPTNVVVVLEMLTLLPEVVEDECAQTKPQLLSHTSEVLNFLLHQTFDAVHQRTAKILRCLLSWVRAGCFSDILPASLLDHPLLNFVFNSLLVSSSFDLAIEVLIELIGRHEGLPQVLICKVGFLKEVLARAFSGRDERVIIGIACLMSEIGQAAPSLIIEAHSEALMLVDALLSCVSFPSQDWEIADSTLQFWCSLASNIVRMDVGITENSKHVEDVFSPVFLALFDALLMRSQVDDSTYTCETATRDLPDGLAQFRLNLVELLVDICQFLKPAVFLQKIFSGGWLSSNSQIPWKEVETRMSALTMVADVVLLESQTCDLSMVLHLVTILCDRASYEPKGFMCIVHRSLADVIGSYSKLISSYITNARPLLIFFAAGMSEPLCSHACATAFRKFCEDATTLMHKASSLEMLMWITEGLEKWHLPLEDEEDVIGAITLILGCLPNMELRNNLLLKLIAPSFGSIDKLIVGDHDHSRQLPGAYTLLVNSATRGFFRIGMVFNNLVTTPSTCHDIDNSLIVILESFWPLLEKFFRSEHIENTSLSMSACRALSQTIKSAGHHFVTLLPKLLDYLSTSFASFQTHECYIKTATVIIEEFGNKEEYGPLFISTLERFTNASSIMALNSSYVCDQEPDLVEAYCNFTLIFLHNSPKEVVASSGQLLEVSFQKAAICCTAMHRGAALAAMSYMSCFLELSLGWLLESVTCNSEALVTSMAVHVISQSGEGVVSNVVYALLGVSAMSRVHKSATILQQLAAVCRFSEKTKWKSVLCWNSIHGWVHAAVRSLPGEYLRQGEAECLAGVWVKVLDDAGVDYIESRSIEGGDGNNNNKHMKGKGGRMLKSLFRKFVDTHRNIAATCS</sequence>
<dbReference type="PANTHER" id="PTHR12363:SF44">
    <property type="entry name" value="ARM REPEAT SUPERFAMILY PROTEIN"/>
    <property type="match status" value="1"/>
</dbReference>
<dbReference type="InterPro" id="IPR011989">
    <property type="entry name" value="ARM-like"/>
</dbReference>
<dbReference type="Pfam" id="PF08389">
    <property type="entry name" value="Xpo1"/>
    <property type="match status" value="1"/>
</dbReference>
<dbReference type="Gene3D" id="1.25.10.10">
    <property type="entry name" value="Leucine-rich Repeat Variant"/>
    <property type="match status" value="1"/>
</dbReference>